<dbReference type="Pfam" id="PF14322">
    <property type="entry name" value="SusD-like_3"/>
    <property type="match status" value="1"/>
</dbReference>
<evidence type="ECO:0000256" key="5">
    <source>
        <dbReference type="ARBA" id="ARBA00023237"/>
    </source>
</evidence>
<keyword evidence="4" id="KW-0472">Membrane</keyword>
<dbReference type="SUPFAM" id="SSF48452">
    <property type="entry name" value="TPR-like"/>
    <property type="match status" value="1"/>
</dbReference>
<feature type="region of interest" description="Disordered" evidence="6">
    <location>
        <begin position="68"/>
        <end position="87"/>
    </location>
</feature>
<evidence type="ECO:0000256" key="6">
    <source>
        <dbReference type="SAM" id="MobiDB-lite"/>
    </source>
</evidence>
<evidence type="ECO:0000256" key="4">
    <source>
        <dbReference type="ARBA" id="ARBA00023136"/>
    </source>
</evidence>
<evidence type="ECO:0000313" key="10">
    <source>
        <dbReference type="Proteomes" id="UP001165367"/>
    </source>
</evidence>
<proteinExistence type="inferred from homology"/>
<organism evidence="9 10">
    <name type="scientific">Terrimonas ginsenosidimutans</name>
    <dbReference type="NCBI Taxonomy" id="2908004"/>
    <lineage>
        <taxon>Bacteria</taxon>
        <taxon>Pseudomonadati</taxon>
        <taxon>Bacteroidota</taxon>
        <taxon>Chitinophagia</taxon>
        <taxon>Chitinophagales</taxon>
        <taxon>Chitinophagaceae</taxon>
        <taxon>Terrimonas</taxon>
    </lineage>
</organism>
<dbReference type="Gene3D" id="1.25.40.390">
    <property type="match status" value="1"/>
</dbReference>
<dbReference type="Pfam" id="PF07980">
    <property type="entry name" value="SusD_RagB"/>
    <property type="match status" value="1"/>
</dbReference>
<comment type="caution">
    <text evidence="9">The sequence shown here is derived from an EMBL/GenBank/DDBJ whole genome shotgun (WGS) entry which is preliminary data.</text>
</comment>
<dbReference type="CDD" id="cd08977">
    <property type="entry name" value="SusD"/>
    <property type="match status" value="1"/>
</dbReference>
<protein>
    <submittedName>
        <fullName evidence="9">RagB/SusD family nutrient uptake outer membrane protein</fullName>
    </submittedName>
</protein>
<keyword evidence="10" id="KW-1185">Reference proteome</keyword>
<accession>A0ABS9L064</accession>
<dbReference type="InterPro" id="IPR012944">
    <property type="entry name" value="SusD_RagB_dom"/>
</dbReference>
<keyword evidence="5" id="KW-0998">Cell outer membrane</keyword>
<dbReference type="InterPro" id="IPR033985">
    <property type="entry name" value="SusD-like_N"/>
</dbReference>
<name>A0ABS9L064_9BACT</name>
<comment type="similarity">
    <text evidence="2">Belongs to the SusD family.</text>
</comment>
<dbReference type="RefSeq" id="WP_237876996.1">
    <property type="nucleotide sequence ID" value="NZ_JAKLTR010000029.1"/>
</dbReference>
<dbReference type="PROSITE" id="PS51257">
    <property type="entry name" value="PROKAR_LIPOPROTEIN"/>
    <property type="match status" value="1"/>
</dbReference>
<sequence length="514" mass="56911">MKRIINFILIGSMGLFSCKKVIDVIPQSNPNTTTYYSNPAEVRAALNGVYNGMQKPLFYEWQVSELRTDNSKQGQPGSTASTNRDLSDLDMFTPNTAHQGVYNYWLNTYNNIRNANIVLDKLGVIYDPAAGTISFADIAIAISDADRRQLAGEALFIRGYHYFNLVRLFGGVFLVHKPLVPNDGKTMNRVAAADIYKMIEADLSTAASSMSAAKFAQIPAATLGRANSWAAKGLLAKVYLTENKKTEAITLLQDVITNSGYSLRPIYADIFAIDKEMNSEILFAVRYKAGGLGLGSPFANTFAPLGTGSQVINGDGDGLNYPTAELDTATNGDTRKATILSVFGTGTAAKFYVRKFFSQVILVDDAENDFPVLRYADIVLMLAEAQGYTPASIDLINSVRPRAGLPLYNATTINSVAAFEKALSKERRIEFAFENQRFFDLLRFNKTMTTITIEQTMKDHFTNEYFTHYRLYVAPAPTLQELYDATTPDRMLLPIPQREIDTNTQLTIPQNPGY</sequence>
<feature type="domain" description="RagB/SusD" evidence="7">
    <location>
        <begin position="344"/>
        <end position="514"/>
    </location>
</feature>
<evidence type="ECO:0000256" key="1">
    <source>
        <dbReference type="ARBA" id="ARBA00004442"/>
    </source>
</evidence>
<keyword evidence="3" id="KW-0732">Signal</keyword>
<gene>
    <name evidence="9" type="ORF">LZZ85_27010</name>
</gene>
<evidence type="ECO:0000259" key="8">
    <source>
        <dbReference type="Pfam" id="PF14322"/>
    </source>
</evidence>
<evidence type="ECO:0000313" key="9">
    <source>
        <dbReference type="EMBL" id="MCG2617982.1"/>
    </source>
</evidence>
<dbReference type="InterPro" id="IPR011990">
    <property type="entry name" value="TPR-like_helical_dom_sf"/>
</dbReference>
<feature type="compositionally biased region" description="Polar residues" evidence="6">
    <location>
        <begin position="71"/>
        <end position="84"/>
    </location>
</feature>
<evidence type="ECO:0000256" key="2">
    <source>
        <dbReference type="ARBA" id="ARBA00006275"/>
    </source>
</evidence>
<evidence type="ECO:0000259" key="7">
    <source>
        <dbReference type="Pfam" id="PF07980"/>
    </source>
</evidence>
<feature type="domain" description="SusD-like N-terminal" evidence="8">
    <location>
        <begin position="33"/>
        <end position="240"/>
    </location>
</feature>
<evidence type="ECO:0000256" key="3">
    <source>
        <dbReference type="ARBA" id="ARBA00022729"/>
    </source>
</evidence>
<comment type="subcellular location">
    <subcellularLocation>
        <location evidence="1">Cell outer membrane</location>
    </subcellularLocation>
</comment>
<dbReference type="EMBL" id="JAKLTR010000029">
    <property type="protein sequence ID" value="MCG2617982.1"/>
    <property type="molecule type" value="Genomic_DNA"/>
</dbReference>
<dbReference type="Proteomes" id="UP001165367">
    <property type="component" value="Unassembled WGS sequence"/>
</dbReference>
<reference evidence="9" key="1">
    <citation type="submission" date="2022-01" db="EMBL/GenBank/DDBJ databases">
        <authorList>
            <person name="Jo J.-H."/>
            <person name="Im W.-T."/>
        </authorList>
    </citation>
    <scope>NUCLEOTIDE SEQUENCE</scope>
    <source>
        <strain evidence="9">NA20</strain>
    </source>
</reference>